<dbReference type="AlphaFoldDB" id="A0A6M3L426"/>
<reference evidence="1" key="1">
    <citation type="submission" date="2020-03" db="EMBL/GenBank/DDBJ databases">
        <title>The deep terrestrial virosphere.</title>
        <authorList>
            <person name="Holmfeldt K."/>
            <person name="Nilsson E."/>
            <person name="Simone D."/>
            <person name="Lopez-Fernandez M."/>
            <person name="Wu X."/>
            <person name="de Brujin I."/>
            <person name="Lundin D."/>
            <person name="Andersson A."/>
            <person name="Bertilsson S."/>
            <person name="Dopson M."/>
        </authorList>
    </citation>
    <scope>NUCLEOTIDE SEQUENCE</scope>
    <source>
        <strain evidence="1">MM415B02555</strain>
    </source>
</reference>
<protein>
    <submittedName>
        <fullName evidence="1">Uncharacterized protein</fullName>
    </submittedName>
</protein>
<dbReference type="EMBL" id="MT142845">
    <property type="protein sequence ID" value="QJA89426.1"/>
    <property type="molecule type" value="Genomic_DNA"/>
</dbReference>
<accession>A0A6M3L426</accession>
<gene>
    <name evidence="1" type="ORF">MM415B02555_0003</name>
</gene>
<evidence type="ECO:0000313" key="1">
    <source>
        <dbReference type="EMBL" id="QJA89426.1"/>
    </source>
</evidence>
<sequence length="89" mass="10200">MRELGVNRILFPDSPEDDWHPITRNHALARRVLAVAKTRIEGKWAAYIDAVPGQNHDREGIRVLESGDKLPERIARLLFSEFEGIPYAH</sequence>
<name>A0A6M3L426_9ZZZZ</name>
<organism evidence="1">
    <name type="scientific">viral metagenome</name>
    <dbReference type="NCBI Taxonomy" id="1070528"/>
    <lineage>
        <taxon>unclassified sequences</taxon>
        <taxon>metagenomes</taxon>
        <taxon>organismal metagenomes</taxon>
    </lineage>
</organism>
<proteinExistence type="predicted"/>